<name>A0A0N0XX15_9ACTN</name>
<organism evidence="2 3">
    <name type="scientific">Streptomyces chattanoogensis</name>
    <dbReference type="NCBI Taxonomy" id="66876"/>
    <lineage>
        <taxon>Bacteria</taxon>
        <taxon>Bacillati</taxon>
        <taxon>Actinomycetota</taxon>
        <taxon>Actinomycetes</taxon>
        <taxon>Kitasatosporales</taxon>
        <taxon>Streptomycetaceae</taxon>
        <taxon>Streptomyces</taxon>
    </lineage>
</organism>
<comment type="caution">
    <text evidence="2">The sequence shown here is derived from an EMBL/GenBank/DDBJ whole genome shotgun (WGS) entry which is preliminary data.</text>
</comment>
<dbReference type="Proteomes" id="UP000037982">
    <property type="component" value="Unassembled WGS sequence"/>
</dbReference>
<evidence type="ECO:0000313" key="3">
    <source>
        <dbReference type="Proteomes" id="UP000037982"/>
    </source>
</evidence>
<gene>
    <name evidence="2" type="ORF">ADL29_12155</name>
</gene>
<dbReference type="RefSeq" id="WP_053923671.1">
    <property type="nucleotide sequence ID" value="NZ_LGKG01000101.1"/>
</dbReference>
<feature type="signal peptide" evidence="1">
    <location>
        <begin position="1"/>
        <end position="21"/>
    </location>
</feature>
<proteinExistence type="predicted"/>
<dbReference type="AlphaFoldDB" id="A0A0N0XX15"/>
<evidence type="ECO:0000313" key="2">
    <source>
        <dbReference type="EMBL" id="KPC64276.1"/>
    </source>
</evidence>
<evidence type="ECO:0008006" key="4">
    <source>
        <dbReference type="Google" id="ProtNLM"/>
    </source>
</evidence>
<dbReference type="PATRIC" id="fig|66876.3.peg.2657"/>
<dbReference type="EMBL" id="LGKG01000101">
    <property type="protein sequence ID" value="KPC64276.1"/>
    <property type="molecule type" value="Genomic_DNA"/>
</dbReference>
<keyword evidence="3" id="KW-1185">Reference proteome</keyword>
<feature type="chain" id="PRO_5005863515" description="Ig-like domain-containing protein" evidence="1">
    <location>
        <begin position="22"/>
        <end position="190"/>
    </location>
</feature>
<keyword evidence="1" id="KW-0732">Signal</keyword>
<reference evidence="3" key="1">
    <citation type="submission" date="2015-07" db="EMBL/GenBank/DDBJ databases">
        <authorList>
            <person name="Ju K.-S."/>
            <person name="Doroghazi J.R."/>
            <person name="Metcalf W.W."/>
        </authorList>
    </citation>
    <scope>NUCLEOTIDE SEQUENCE [LARGE SCALE GENOMIC DNA]</scope>
    <source>
        <strain evidence="3">NRRL ISP-5002</strain>
    </source>
</reference>
<sequence>MRAAFGVTTLLLAGLAGPATATAEDTPLADPGTLTCLTGNIDYTYSPPITRDPHAVTVHWSGGYQNCTSPDANHKDIETGSFQGSTVVPNASCIGSNVVAQGLEEDDTWNYVNPPRTSTSKLVGKISALPRADGNRVFTWAGDVTQGTFQSSTFSGTGEYNIEATNPNTCLTGISEAHGKMANFSILPAS</sequence>
<accession>A0A0N0XX15</accession>
<protein>
    <recommendedName>
        <fullName evidence="4">Ig-like domain-containing protein</fullName>
    </recommendedName>
</protein>
<evidence type="ECO:0000256" key="1">
    <source>
        <dbReference type="SAM" id="SignalP"/>
    </source>
</evidence>